<keyword evidence="1" id="KW-0812">Transmembrane</keyword>
<gene>
    <name evidence="2" type="ORF">CEE36_10530</name>
</gene>
<accession>A0A532UVP1</accession>
<evidence type="ECO:0000313" key="3">
    <source>
        <dbReference type="Proteomes" id="UP000317778"/>
    </source>
</evidence>
<sequence>MLNSDGNIRLTPSPFLKVVLVVIAAALCLIALRGFLGPPVLYAQSGNEMDVNIKSIGGWTVYGSVPIEIKSSATLPVEIESEIQLSD</sequence>
<keyword evidence="1" id="KW-0472">Membrane</keyword>
<organism evidence="2 3">
    <name type="scientific">candidate division TA06 bacterium B3_TA06</name>
    <dbReference type="NCBI Taxonomy" id="2012487"/>
    <lineage>
        <taxon>Bacteria</taxon>
        <taxon>Bacteria division TA06</taxon>
    </lineage>
</organism>
<evidence type="ECO:0000256" key="1">
    <source>
        <dbReference type="SAM" id="Phobius"/>
    </source>
</evidence>
<feature type="transmembrane region" description="Helical" evidence="1">
    <location>
        <begin position="15"/>
        <end position="36"/>
    </location>
</feature>
<protein>
    <submittedName>
        <fullName evidence="2">Uncharacterized protein</fullName>
    </submittedName>
</protein>
<comment type="caution">
    <text evidence="2">The sequence shown here is derived from an EMBL/GenBank/DDBJ whole genome shotgun (WGS) entry which is preliminary data.</text>
</comment>
<dbReference type="EMBL" id="NJBO01000025">
    <property type="protein sequence ID" value="TKJ39005.1"/>
    <property type="molecule type" value="Genomic_DNA"/>
</dbReference>
<evidence type="ECO:0000313" key="2">
    <source>
        <dbReference type="EMBL" id="TKJ39005.1"/>
    </source>
</evidence>
<reference evidence="2 3" key="1">
    <citation type="submission" date="2017-06" db="EMBL/GenBank/DDBJ databases">
        <title>Novel microbial phyla capable of carbon fixation and sulfur reduction in deep-sea sediments.</title>
        <authorList>
            <person name="Huang J."/>
            <person name="Baker B."/>
            <person name="Wang Y."/>
        </authorList>
    </citation>
    <scope>NUCLEOTIDE SEQUENCE [LARGE SCALE GENOMIC DNA]</scope>
    <source>
        <strain evidence="2">B3_TA06</strain>
    </source>
</reference>
<dbReference type="AlphaFoldDB" id="A0A532UVP1"/>
<name>A0A532UVP1_UNCT6</name>
<proteinExistence type="predicted"/>
<keyword evidence="1" id="KW-1133">Transmembrane helix</keyword>
<dbReference type="Proteomes" id="UP000317778">
    <property type="component" value="Unassembled WGS sequence"/>
</dbReference>